<keyword evidence="3" id="KW-1185">Reference proteome</keyword>
<evidence type="ECO:0000259" key="1">
    <source>
        <dbReference type="Pfam" id="PF07238"/>
    </source>
</evidence>
<evidence type="ECO:0000313" key="2">
    <source>
        <dbReference type="EMBL" id="SLM47880.1"/>
    </source>
</evidence>
<dbReference type="STRING" id="1325564.NSJP_1708"/>
<dbReference type="KEGG" id="nja:NSJP_1708"/>
<dbReference type="GO" id="GO:0035438">
    <property type="term" value="F:cyclic-di-GMP binding"/>
    <property type="evidence" value="ECO:0007669"/>
    <property type="project" value="InterPro"/>
</dbReference>
<dbReference type="EMBL" id="LT828648">
    <property type="protein sequence ID" value="SLM47880.1"/>
    <property type="molecule type" value="Genomic_DNA"/>
</dbReference>
<dbReference type="RefSeq" id="WP_172834230.1">
    <property type="nucleotide sequence ID" value="NZ_LT828648.1"/>
</dbReference>
<dbReference type="SUPFAM" id="SSF141371">
    <property type="entry name" value="PilZ domain-like"/>
    <property type="match status" value="1"/>
</dbReference>
<evidence type="ECO:0000313" key="3">
    <source>
        <dbReference type="Proteomes" id="UP000192042"/>
    </source>
</evidence>
<dbReference type="AlphaFoldDB" id="A0A1W1I4E7"/>
<name>A0A1W1I4E7_9BACT</name>
<reference evidence="2 3" key="1">
    <citation type="submission" date="2017-03" db="EMBL/GenBank/DDBJ databases">
        <authorList>
            <person name="Afonso C.L."/>
            <person name="Miller P.J."/>
            <person name="Scott M.A."/>
            <person name="Spackman E."/>
            <person name="Goraichik I."/>
            <person name="Dimitrov K.M."/>
            <person name="Suarez D.L."/>
            <person name="Swayne D.E."/>
        </authorList>
    </citation>
    <scope>NUCLEOTIDE SEQUENCE [LARGE SCALE GENOMIC DNA]</scope>
    <source>
        <strain evidence="2">Genome sequencing of Nitrospira japonica strain NJ11</strain>
    </source>
</reference>
<dbReference type="Pfam" id="PF07238">
    <property type="entry name" value="PilZ"/>
    <property type="match status" value="1"/>
</dbReference>
<protein>
    <recommendedName>
        <fullName evidence="1">PilZ domain-containing protein</fullName>
    </recommendedName>
</protein>
<proteinExistence type="predicted"/>
<dbReference type="Proteomes" id="UP000192042">
    <property type="component" value="Chromosome I"/>
</dbReference>
<dbReference type="InterPro" id="IPR009875">
    <property type="entry name" value="PilZ_domain"/>
</dbReference>
<sequence>MMNTYPSDRPHDHPAVLRPTRRVTERVPSRFAVMYSGMQAGRMVMGDGLTANLSDGGVGICGDQGVTSGMELALFITVPGTDDPICLPQCRVSWVSGLRFGVELLSLSPEISNQLRFHTWNSSSRPSIGG</sequence>
<gene>
    <name evidence="2" type="ORF">NSJP_1708</name>
</gene>
<organism evidence="2 3">
    <name type="scientific">Nitrospira japonica</name>
    <dbReference type="NCBI Taxonomy" id="1325564"/>
    <lineage>
        <taxon>Bacteria</taxon>
        <taxon>Pseudomonadati</taxon>
        <taxon>Nitrospirota</taxon>
        <taxon>Nitrospiria</taxon>
        <taxon>Nitrospirales</taxon>
        <taxon>Nitrospiraceae</taxon>
        <taxon>Nitrospira</taxon>
    </lineage>
</organism>
<accession>A0A1W1I4E7</accession>
<feature type="domain" description="PilZ" evidence="1">
    <location>
        <begin position="21"/>
        <end position="116"/>
    </location>
</feature>